<proteinExistence type="predicted"/>
<protein>
    <submittedName>
        <fullName evidence="1">Uncharacterized protein</fullName>
    </submittedName>
</protein>
<keyword evidence="2" id="KW-1185">Reference proteome</keyword>
<gene>
    <name evidence="1" type="ORF">GUJ93_ZPchr0008g12967</name>
</gene>
<dbReference type="AlphaFoldDB" id="A0A8J5RNN4"/>
<comment type="caution">
    <text evidence="1">The sequence shown here is derived from an EMBL/GenBank/DDBJ whole genome shotgun (WGS) entry which is preliminary data.</text>
</comment>
<name>A0A8J5RNN4_ZIZPA</name>
<dbReference type="Proteomes" id="UP000729402">
    <property type="component" value="Unassembled WGS sequence"/>
</dbReference>
<accession>A0A8J5RNN4</accession>
<sequence length="127" mass="14322">MARRREDEHRRMIAQNARHAGRRLPMHPVRTYARTSRCRHPAGGRVCSGWRDRAPQLLPCRRPGRSRHAHLGIGTLPAACVRAQRRSRALTRSPPDIEDLREISIGDDMACSSGQTYVQPAGQDTHS</sequence>
<dbReference type="EMBL" id="JAAALK010000290">
    <property type="protein sequence ID" value="KAG8047335.1"/>
    <property type="molecule type" value="Genomic_DNA"/>
</dbReference>
<evidence type="ECO:0000313" key="1">
    <source>
        <dbReference type="EMBL" id="KAG8047335.1"/>
    </source>
</evidence>
<reference evidence="1" key="1">
    <citation type="journal article" date="2021" name="bioRxiv">
        <title>Whole Genome Assembly and Annotation of Northern Wild Rice, Zizania palustris L., Supports a Whole Genome Duplication in the Zizania Genus.</title>
        <authorList>
            <person name="Haas M."/>
            <person name="Kono T."/>
            <person name="Macchietto M."/>
            <person name="Millas R."/>
            <person name="McGilp L."/>
            <person name="Shao M."/>
            <person name="Duquette J."/>
            <person name="Hirsch C.N."/>
            <person name="Kimball J."/>
        </authorList>
    </citation>
    <scope>NUCLEOTIDE SEQUENCE</scope>
    <source>
        <tissue evidence="1">Fresh leaf tissue</tissue>
    </source>
</reference>
<evidence type="ECO:0000313" key="2">
    <source>
        <dbReference type="Proteomes" id="UP000729402"/>
    </source>
</evidence>
<organism evidence="1 2">
    <name type="scientific">Zizania palustris</name>
    <name type="common">Northern wild rice</name>
    <dbReference type="NCBI Taxonomy" id="103762"/>
    <lineage>
        <taxon>Eukaryota</taxon>
        <taxon>Viridiplantae</taxon>
        <taxon>Streptophyta</taxon>
        <taxon>Embryophyta</taxon>
        <taxon>Tracheophyta</taxon>
        <taxon>Spermatophyta</taxon>
        <taxon>Magnoliopsida</taxon>
        <taxon>Liliopsida</taxon>
        <taxon>Poales</taxon>
        <taxon>Poaceae</taxon>
        <taxon>BOP clade</taxon>
        <taxon>Oryzoideae</taxon>
        <taxon>Oryzeae</taxon>
        <taxon>Zizaniinae</taxon>
        <taxon>Zizania</taxon>
    </lineage>
</organism>
<reference evidence="1" key="2">
    <citation type="submission" date="2021-02" db="EMBL/GenBank/DDBJ databases">
        <authorList>
            <person name="Kimball J.A."/>
            <person name="Haas M.W."/>
            <person name="Macchietto M."/>
            <person name="Kono T."/>
            <person name="Duquette J."/>
            <person name="Shao M."/>
        </authorList>
    </citation>
    <scope>NUCLEOTIDE SEQUENCE</scope>
    <source>
        <tissue evidence="1">Fresh leaf tissue</tissue>
    </source>
</reference>